<evidence type="ECO:0000313" key="4">
    <source>
        <dbReference type="Proteomes" id="UP000469724"/>
    </source>
</evidence>
<sequence>MRREAQTAPAGFTLFEVLTALAILAGAFVGIFAVFRVASDVAVNTREQGAARETARVVRVLLARDLDSVFHPAVADRAGRSGFRFLVPSPSGGDSRTSDGDQVVVDMITLARLDFDRDEPTAGLTRVRYLLRPSDDGETRFTLVRAELADPHLLPSTLSDPPWREVTLARNVAAFSLAPLDERRAERDSWDSRTRESQGNEALPRMLVATYRPVREATDTSPTDGDGPAGSFTTRLALPIGGVSPQGVQ</sequence>
<feature type="compositionally biased region" description="Basic and acidic residues" evidence="1">
    <location>
        <begin position="183"/>
        <end position="198"/>
    </location>
</feature>
<dbReference type="RefSeq" id="WP_163303608.1">
    <property type="nucleotide sequence ID" value="NZ_JAAGRQ010000111.1"/>
</dbReference>
<feature type="transmembrane region" description="Helical" evidence="2">
    <location>
        <begin position="12"/>
        <end position="35"/>
    </location>
</feature>
<organism evidence="3 4">
    <name type="scientific">Desulfolutivibrio sulfodismutans</name>
    <dbReference type="NCBI Taxonomy" id="63561"/>
    <lineage>
        <taxon>Bacteria</taxon>
        <taxon>Pseudomonadati</taxon>
        <taxon>Thermodesulfobacteriota</taxon>
        <taxon>Desulfovibrionia</taxon>
        <taxon>Desulfovibrionales</taxon>
        <taxon>Desulfovibrionaceae</taxon>
        <taxon>Desulfolutivibrio</taxon>
    </lineage>
</organism>
<name>A0A7K3NQP6_9BACT</name>
<accession>A0A7K3NQP6</accession>
<protein>
    <submittedName>
        <fullName evidence="3">Prepilin-type N-terminal cleavage/methylation domain-containing protein</fullName>
    </submittedName>
</protein>
<keyword evidence="2" id="KW-0812">Transmembrane</keyword>
<dbReference type="InterPro" id="IPR045584">
    <property type="entry name" value="Pilin-like"/>
</dbReference>
<evidence type="ECO:0000256" key="1">
    <source>
        <dbReference type="SAM" id="MobiDB-lite"/>
    </source>
</evidence>
<evidence type="ECO:0000256" key="2">
    <source>
        <dbReference type="SAM" id="Phobius"/>
    </source>
</evidence>
<dbReference type="EMBL" id="JAAGRQ010000111">
    <property type="protein sequence ID" value="NDY58536.1"/>
    <property type="molecule type" value="Genomic_DNA"/>
</dbReference>
<keyword evidence="4" id="KW-1185">Reference proteome</keyword>
<reference evidence="3 4" key="1">
    <citation type="submission" date="2020-02" db="EMBL/GenBank/DDBJ databases">
        <title>Comparative genomics of sulfur disproportionating microorganisms.</title>
        <authorList>
            <person name="Ward L.M."/>
            <person name="Bertran E."/>
            <person name="Johnston D.T."/>
        </authorList>
    </citation>
    <scope>NUCLEOTIDE SEQUENCE [LARGE SCALE GENOMIC DNA]</scope>
    <source>
        <strain evidence="3 4">DSM 3696</strain>
    </source>
</reference>
<comment type="caution">
    <text evidence="3">The sequence shown here is derived from an EMBL/GenBank/DDBJ whole genome shotgun (WGS) entry which is preliminary data.</text>
</comment>
<evidence type="ECO:0000313" key="3">
    <source>
        <dbReference type="EMBL" id="NDY58536.1"/>
    </source>
</evidence>
<dbReference type="SUPFAM" id="SSF54523">
    <property type="entry name" value="Pili subunits"/>
    <property type="match status" value="1"/>
</dbReference>
<feature type="region of interest" description="Disordered" evidence="1">
    <location>
        <begin position="183"/>
        <end position="249"/>
    </location>
</feature>
<dbReference type="NCBIfam" id="TIGR02532">
    <property type="entry name" value="IV_pilin_GFxxxE"/>
    <property type="match status" value="1"/>
</dbReference>
<keyword evidence="2" id="KW-0472">Membrane</keyword>
<dbReference type="InterPro" id="IPR012902">
    <property type="entry name" value="N_methyl_site"/>
</dbReference>
<keyword evidence="2" id="KW-1133">Transmembrane helix</keyword>
<dbReference type="AlphaFoldDB" id="A0A7K3NQP6"/>
<gene>
    <name evidence="3" type="ORF">G3N56_17520</name>
</gene>
<dbReference type="Proteomes" id="UP000469724">
    <property type="component" value="Unassembled WGS sequence"/>
</dbReference>
<proteinExistence type="predicted"/>